<dbReference type="AlphaFoldDB" id="A0A0A9HVI5"/>
<name>A0A0A9HVI5_ARUDO</name>
<protein>
    <submittedName>
        <fullName evidence="1">Uncharacterized protein</fullName>
    </submittedName>
</protein>
<sequence length="31" mass="3402">MPSPLLLPLFCSPLGYWAGEREAALLPRSLC</sequence>
<reference evidence="1" key="2">
    <citation type="journal article" date="2015" name="Data Brief">
        <title>Shoot transcriptome of the giant reed, Arundo donax.</title>
        <authorList>
            <person name="Barrero R.A."/>
            <person name="Guerrero F.D."/>
            <person name="Moolhuijzen P."/>
            <person name="Goolsby J.A."/>
            <person name="Tidwell J."/>
            <person name="Bellgard S.E."/>
            <person name="Bellgard M.I."/>
        </authorList>
    </citation>
    <scope>NUCLEOTIDE SEQUENCE</scope>
    <source>
        <tissue evidence="1">Shoot tissue taken approximately 20 cm above the soil surface</tissue>
    </source>
</reference>
<proteinExistence type="predicted"/>
<evidence type="ECO:0000313" key="1">
    <source>
        <dbReference type="EMBL" id="JAE39819.1"/>
    </source>
</evidence>
<reference evidence="1" key="1">
    <citation type="submission" date="2014-09" db="EMBL/GenBank/DDBJ databases">
        <authorList>
            <person name="Magalhaes I.L.F."/>
            <person name="Oliveira U."/>
            <person name="Santos F.R."/>
            <person name="Vidigal T.H.D.A."/>
            <person name="Brescovit A.D."/>
            <person name="Santos A.J."/>
        </authorList>
    </citation>
    <scope>NUCLEOTIDE SEQUENCE</scope>
    <source>
        <tissue evidence="1">Shoot tissue taken approximately 20 cm above the soil surface</tissue>
    </source>
</reference>
<accession>A0A0A9HVI5</accession>
<dbReference type="EMBL" id="GBRH01158077">
    <property type="protein sequence ID" value="JAE39819.1"/>
    <property type="molecule type" value="Transcribed_RNA"/>
</dbReference>
<organism evidence="1">
    <name type="scientific">Arundo donax</name>
    <name type="common">Giant reed</name>
    <name type="synonym">Donax arundinaceus</name>
    <dbReference type="NCBI Taxonomy" id="35708"/>
    <lineage>
        <taxon>Eukaryota</taxon>
        <taxon>Viridiplantae</taxon>
        <taxon>Streptophyta</taxon>
        <taxon>Embryophyta</taxon>
        <taxon>Tracheophyta</taxon>
        <taxon>Spermatophyta</taxon>
        <taxon>Magnoliopsida</taxon>
        <taxon>Liliopsida</taxon>
        <taxon>Poales</taxon>
        <taxon>Poaceae</taxon>
        <taxon>PACMAD clade</taxon>
        <taxon>Arundinoideae</taxon>
        <taxon>Arundineae</taxon>
        <taxon>Arundo</taxon>
    </lineage>
</organism>